<feature type="compositionally biased region" description="Basic and acidic residues" evidence="1">
    <location>
        <begin position="409"/>
        <end position="430"/>
    </location>
</feature>
<gene>
    <name evidence="2" type="ORF">HYALB_00006232</name>
</gene>
<feature type="region of interest" description="Disordered" evidence="1">
    <location>
        <begin position="402"/>
        <end position="430"/>
    </location>
</feature>
<feature type="compositionally biased region" description="Polar residues" evidence="1">
    <location>
        <begin position="141"/>
        <end position="193"/>
    </location>
</feature>
<organism evidence="2 3">
    <name type="scientific">Hymenoscyphus albidus</name>
    <dbReference type="NCBI Taxonomy" id="595503"/>
    <lineage>
        <taxon>Eukaryota</taxon>
        <taxon>Fungi</taxon>
        <taxon>Dikarya</taxon>
        <taxon>Ascomycota</taxon>
        <taxon>Pezizomycotina</taxon>
        <taxon>Leotiomycetes</taxon>
        <taxon>Helotiales</taxon>
        <taxon>Helotiaceae</taxon>
        <taxon>Hymenoscyphus</taxon>
    </lineage>
</organism>
<dbReference type="OrthoDB" id="3540498at2759"/>
<feature type="compositionally biased region" description="Low complexity" evidence="1">
    <location>
        <begin position="19"/>
        <end position="32"/>
    </location>
</feature>
<feature type="compositionally biased region" description="Basic residues" evidence="1">
    <location>
        <begin position="1"/>
        <end position="12"/>
    </location>
</feature>
<comment type="caution">
    <text evidence="2">The sequence shown here is derived from an EMBL/GenBank/DDBJ whole genome shotgun (WGS) entry which is preliminary data.</text>
</comment>
<dbReference type="AlphaFoldDB" id="A0A9N9M3S2"/>
<sequence>MQPNKLRKKINRKKDDQASKTTTPSASASGPAESMTIAERRRLRKGGNAKKDGNAAQGGRAFQSGGTLEGIDTRENQNLLQATRALQGYNHQLAVGAARAARAAAALQGSHTYQSGDAFQAGGALQSGNAFQPPGAFQSGGDWQSSATYQSESPFQTDGTFQGSDTYQSENPFQDNDSALQSNDTPHQITRANSKSRPRPPPLDLSSTKPPPIIKRVPPPVNRSGIPTFADRINAMAERARAGLPITEENTRPGDDTTSLEQSMAAMNLPSGDTARRAALGVNTNTPFPDFTFTENGKVKSPDEHRTYSSRSGLLKTRSMTSAELMEGVIGDDEIHAMAEELKRTETLTLGEARQRRATLKEEQRVREEKRNKDNAKERREAIEFLRMRALERAEALNVTISLPPSPATKEKEKAAKKKEEERMGEMDRELEKALRELIRRDPSRLLSEEDA</sequence>
<dbReference type="Proteomes" id="UP000701801">
    <property type="component" value="Unassembled WGS sequence"/>
</dbReference>
<dbReference type="EMBL" id="CAJVRM010000751">
    <property type="protein sequence ID" value="CAG8984130.1"/>
    <property type="molecule type" value="Genomic_DNA"/>
</dbReference>
<feature type="compositionally biased region" description="Pro residues" evidence="1">
    <location>
        <begin position="199"/>
        <end position="221"/>
    </location>
</feature>
<evidence type="ECO:0000313" key="3">
    <source>
        <dbReference type="Proteomes" id="UP000701801"/>
    </source>
</evidence>
<protein>
    <submittedName>
        <fullName evidence="2">Uncharacterized protein</fullName>
    </submittedName>
</protein>
<proteinExistence type="predicted"/>
<feature type="region of interest" description="Disordered" evidence="1">
    <location>
        <begin position="1"/>
        <end position="70"/>
    </location>
</feature>
<evidence type="ECO:0000256" key="1">
    <source>
        <dbReference type="SAM" id="MobiDB-lite"/>
    </source>
</evidence>
<feature type="region of interest" description="Disordered" evidence="1">
    <location>
        <begin position="353"/>
        <end position="377"/>
    </location>
</feature>
<accession>A0A9N9M3S2</accession>
<reference evidence="2" key="1">
    <citation type="submission" date="2021-07" db="EMBL/GenBank/DDBJ databases">
        <authorList>
            <person name="Durling M."/>
        </authorList>
    </citation>
    <scope>NUCLEOTIDE SEQUENCE</scope>
</reference>
<keyword evidence="3" id="KW-1185">Reference proteome</keyword>
<feature type="region of interest" description="Disordered" evidence="1">
    <location>
        <begin position="124"/>
        <end position="227"/>
    </location>
</feature>
<name>A0A9N9M3S2_9HELO</name>
<evidence type="ECO:0000313" key="2">
    <source>
        <dbReference type="EMBL" id="CAG8984130.1"/>
    </source>
</evidence>